<dbReference type="EMBL" id="BAAAZP010000023">
    <property type="protein sequence ID" value="GAA3653838.1"/>
    <property type="molecule type" value="Genomic_DNA"/>
</dbReference>
<evidence type="ECO:0000313" key="2">
    <source>
        <dbReference type="Proteomes" id="UP001500902"/>
    </source>
</evidence>
<evidence type="ECO:0000313" key="1">
    <source>
        <dbReference type="EMBL" id="GAA3653838.1"/>
    </source>
</evidence>
<keyword evidence="2" id="KW-1185">Reference proteome</keyword>
<dbReference type="Proteomes" id="UP001500902">
    <property type="component" value="Unassembled WGS sequence"/>
</dbReference>
<comment type="caution">
    <text evidence="1">The sequence shown here is derived from an EMBL/GenBank/DDBJ whole genome shotgun (WGS) entry which is preliminary data.</text>
</comment>
<accession>A0ABP7BB67</accession>
<name>A0ABP7BB67_9ACTN</name>
<reference evidence="2" key="1">
    <citation type="journal article" date="2019" name="Int. J. Syst. Evol. Microbiol.">
        <title>The Global Catalogue of Microorganisms (GCM) 10K type strain sequencing project: providing services to taxonomists for standard genome sequencing and annotation.</title>
        <authorList>
            <consortium name="The Broad Institute Genomics Platform"/>
            <consortium name="The Broad Institute Genome Sequencing Center for Infectious Disease"/>
            <person name="Wu L."/>
            <person name="Ma J."/>
        </authorList>
    </citation>
    <scope>NUCLEOTIDE SEQUENCE [LARGE SCALE GENOMIC DNA]</scope>
    <source>
        <strain evidence="2">JCM 16904</strain>
    </source>
</reference>
<gene>
    <name evidence="1" type="ORF">GCM10022224_016080</name>
</gene>
<organism evidence="1 2">
    <name type="scientific">Nonomuraea antimicrobica</name>
    <dbReference type="NCBI Taxonomy" id="561173"/>
    <lineage>
        <taxon>Bacteria</taxon>
        <taxon>Bacillati</taxon>
        <taxon>Actinomycetota</taxon>
        <taxon>Actinomycetes</taxon>
        <taxon>Streptosporangiales</taxon>
        <taxon>Streptosporangiaceae</taxon>
        <taxon>Nonomuraea</taxon>
    </lineage>
</organism>
<sequence length="90" mass="10185">MSLRVHCGFYGRRMSPEQDSKERYDLDVLRAAFPAWVLFCSDAGVFYATRRGVHLREADIDKGLQQTVSADDAEAFVSLLRDQTRMAVGL</sequence>
<protein>
    <submittedName>
        <fullName evidence="1">Uncharacterized protein</fullName>
    </submittedName>
</protein>
<proteinExistence type="predicted"/>